<evidence type="ECO:0000256" key="2">
    <source>
        <dbReference type="ARBA" id="ARBA00022801"/>
    </source>
</evidence>
<dbReference type="InterPro" id="IPR012334">
    <property type="entry name" value="Pectin_lyas_fold"/>
</dbReference>
<dbReference type="SUPFAM" id="SSF51126">
    <property type="entry name" value="Pectin lyase-like"/>
    <property type="match status" value="1"/>
</dbReference>
<name>A0A242A748_9ENTE</name>
<proteinExistence type="inferred from homology"/>
<dbReference type="SMART" id="SM00710">
    <property type="entry name" value="PbH1"/>
    <property type="match status" value="5"/>
</dbReference>
<dbReference type="Proteomes" id="UP000195043">
    <property type="component" value="Unassembled WGS sequence"/>
</dbReference>
<dbReference type="PROSITE" id="PS00502">
    <property type="entry name" value="POLYGALACTURONASE"/>
    <property type="match status" value="1"/>
</dbReference>
<dbReference type="InterPro" id="IPR006626">
    <property type="entry name" value="PbH1"/>
</dbReference>
<dbReference type="InterPro" id="IPR011050">
    <property type="entry name" value="Pectin_lyase_fold/virulence"/>
</dbReference>
<evidence type="ECO:0000256" key="4">
    <source>
        <dbReference type="RuleBase" id="RU361169"/>
    </source>
</evidence>
<gene>
    <name evidence="5" type="ORF">A5886_001861</name>
</gene>
<dbReference type="InterPro" id="IPR000743">
    <property type="entry name" value="Glyco_hydro_28"/>
</dbReference>
<dbReference type="GO" id="GO:0005975">
    <property type="term" value="P:carbohydrate metabolic process"/>
    <property type="evidence" value="ECO:0007669"/>
    <property type="project" value="InterPro"/>
</dbReference>
<keyword evidence="3 4" id="KW-0326">Glycosidase</keyword>
<dbReference type="STRING" id="1834191.A5886_001861"/>
<keyword evidence="6" id="KW-1185">Reference proteome</keyword>
<keyword evidence="2 4" id="KW-0378">Hydrolase</keyword>
<evidence type="ECO:0000256" key="1">
    <source>
        <dbReference type="ARBA" id="ARBA00008834"/>
    </source>
</evidence>
<organism evidence="5 6">
    <name type="scientific">Candidatus Enterococcus testudinis</name>
    <dbReference type="NCBI Taxonomy" id="1834191"/>
    <lineage>
        <taxon>Bacteria</taxon>
        <taxon>Bacillati</taxon>
        <taxon>Bacillota</taxon>
        <taxon>Bacilli</taxon>
        <taxon>Lactobacillales</taxon>
        <taxon>Enterococcaceae</taxon>
        <taxon>Enterococcus</taxon>
    </lineage>
</organism>
<sequence>MDIQLQAEQLIRKDGQMTAAIQKQIEHLFNNGGGRLTFTAGTYQTGALFLKSNVELHVMSGARLVFSDDPKDYPVVTSRWEGVKRSVYASCIYAEQAENIAVTGFGTIDGQGQKWWALFRQNPEQLDYPRPKLISFDDCRRIHLKDVHLINAPSWTVNPILCEDITIDNLRIKNPADSPNTDGIDPESCKNVRIMNCDIDVGDDCIAIKAGTEDTIERVSCENITISNCQMRHGHGGVVLGSEMSGDIRNVTISNCIFQDTDRGIRLKSRRGRGGIIEDIRVSNVVMDQVICPFTLNLYYFCGPRGKEKYVWNKTPYPITDETPHFRRIHFADITARNVHAAAGFIYGLAERSISEVTFHDIAISMAEDPIPGKPAMMTGIEDMTNEGFYLGFAKNIHFDRVDLQGVKQGFHMEHTQDIQVSRCYANGQLLNTESAVYDETNNR</sequence>
<dbReference type="AlphaFoldDB" id="A0A242A748"/>
<evidence type="ECO:0000256" key="3">
    <source>
        <dbReference type="ARBA" id="ARBA00023295"/>
    </source>
</evidence>
<dbReference type="Gene3D" id="2.160.20.10">
    <property type="entry name" value="Single-stranded right-handed beta-helix, Pectin lyase-like"/>
    <property type="match status" value="1"/>
</dbReference>
<accession>A0A242A748</accession>
<comment type="caution">
    <text evidence="5">The sequence shown here is derived from an EMBL/GenBank/DDBJ whole genome shotgun (WGS) entry which is preliminary data.</text>
</comment>
<comment type="similarity">
    <text evidence="1 4">Belongs to the glycosyl hydrolase 28 family.</text>
</comment>
<dbReference type="EMBL" id="NGKU01000001">
    <property type="protein sequence ID" value="OTN76782.1"/>
    <property type="molecule type" value="Genomic_DNA"/>
</dbReference>
<protein>
    <submittedName>
        <fullName evidence="5">Polygalacturonase</fullName>
    </submittedName>
</protein>
<dbReference type="Pfam" id="PF00295">
    <property type="entry name" value="Glyco_hydro_28"/>
    <property type="match status" value="1"/>
</dbReference>
<dbReference type="GO" id="GO:0004650">
    <property type="term" value="F:polygalacturonase activity"/>
    <property type="evidence" value="ECO:0007669"/>
    <property type="project" value="InterPro"/>
</dbReference>
<evidence type="ECO:0000313" key="5">
    <source>
        <dbReference type="EMBL" id="OTN76782.1"/>
    </source>
</evidence>
<dbReference type="InterPro" id="IPR051801">
    <property type="entry name" value="GH28_Enzymes"/>
</dbReference>
<evidence type="ECO:0000313" key="6">
    <source>
        <dbReference type="Proteomes" id="UP000195043"/>
    </source>
</evidence>
<reference evidence="5 6" key="1">
    <citation type="submission" date="2017-05" db="EMBL/GenBank/DDBJ databases">
        <title>The Genome Sequence of Enterococcus sp. 8G7_MSG3316.</title>
        <authorList>
            <consortium name="The Broad Institute Genomics Platform"/>
            <consortium name="The Broad Institute Genomic Center for Infectious Diseases"/>
            <person name="Earl A."/>
            <person name="Manson A."/>
            <person name="Schwartman J."/>
            <person name="Gilmore M."/>
            <person name="Abouelleil A."/>
            <person name="Cao P."/>
            <person name="Chapman S."/>
            <person name="Cusick C."/>
            <person name="Shea T."/>
            <person name="Young S."/>
            <person name="Neafsey D."/>
            <person name="Nusbaum C."/>
            <person name="Birren B."/>
        </authorList>
    </citation>
    <scope>NUCLEOTIDE SEQUENCE [LARGE SCALE GENOMIC DNA]</scope>
    <source>
        <strain evidence="5 6">8G7_MSG3316</strain>
    </source>
</reference>
<dbReference type="OrthoDB" id="9795222at2"/>
<dbReference type="PANTHER" id="PTHR31339:SF9">
    <property type="entry name" value="PLASMIN AND FIBRONECTIN-BINDING PROTEIN A"/>
    <property type="match status" value="1"/>
</dbReference>
<dbReference type="RefSeq" id="WP_086274786.1">
    <property type="nucleotide sequence ID" value="NZ_NGKU01000001.1"/>
</dbReference>
<dbReference type="PANTHER" id="PTHR31339">
    <property type="entry name" value="PECTIN LYASE-RELATED"/>
    <property type="match status" value="1"/>
</dbReference>